<evidence type="ECO:0000313" key="1">
    <source>
        <dbReference type="EMBL" id="MDE4907404.1"/>
    </source>
</evidence>
<dbReference type="Proteomes" id="UP001143747">
    <property type="component" value="Unassembled WGS sequence"/>
</dbReference>
<protein>
    <submittedName>
        <fullName evidence="1">Uncharacterized protein</fullName>
    </submittedName>
</protein>
<reference evidence="1" key="1">
    <citation type="submission" date="2022-01" db="EMBL/GenBank/DDBJ databases">
        <title>Draft genome of Methanogenium marinum DSM 15558.</title>
        <authorList>
            <person name="Chen S.-C."/>
            <person name="You Y.-T."/>
        </authorList>
    </citation>
    <scope>NUCLEOTIDE SEQUENCE</scope>
    <source>
        <strain evidence="1">DSM 15558</strain>
    </source>
</reference>
<evidence type="ECO:0000313" key="2">
    <source>
        <dbReference type="Proteomes" id="UP001143747"/>
    </source>
</evidence>
<dbReference type="AlphaFoldDB" id="A0A9Q4PVB1"/>
<gene>
    <name evidence="1" type="ORF">L0665_02055</name>
</gene>
<sequence length="53" mass="5811">MNKSEVFCDSFTLSGTIPFRIGHSRAIIVMVHNDIGFIDSVSNLLTGCVILLK</sequence>
<dbReference type="RefSeq" id="WP_274924056.1">
    <property type="nucleotide sequence ID" value="NZ_JAKELO010000002.1"/>
</dbReference>
<dbReference type="EMBL" id="JAKELO010000002">
    <property type="protein sequence ID" value="MDE4907404.1"/>
    <property type="molecule type" value="Genomic_DNA"/>
</dbReference>
<keyword evidence="2" id="KW-1185">Reference proteome</keyword>
<name>A0A9Q4PVB1_9EURY</name>
<proteinExistence type="predicted"/>
<comment type="caution">
    <text evidence="1">The sequence shown here is derived from an EMBL/GenBank/DDBJ whole genome shotgun (WGS) entry which is preliminary data.</text>
</comment>
<organism evidence="1 2">
    <name type="scientific">Methanogenium marinum</name>
    <dbReference type="NCBI Taxonomy" id="348610"/>
    <lineage>
        <taxon>Archaea</taxon>
        <taxon>Methanobacteriati</taxon>
        <taxon>Methanobacteriota</taxon>
        <taxon>Stenosarchaea group</taxon>
        <taxon>Methanomicrobia</taxon>
        <taxon>Methanomicrobiales</taxon>
        <taxon>Methanomicrobiaceae</taxon>
        <taxon>Methanogenium</taxon>
    </lineage>
</organism>
<accession>A0A9Q4PVB1</accession>